<dbReference type="PANTHER" id="PTHR31350">
    <property type="entry name" value="SI:DKEY-261L7.2"/>
    <property type="match status" value="1"/>
</dbReference>
<reference evidence="2" key="1">
    <citation type="submission" date="2020-07" db="EMBL/GenBank/DDBJ databases">
        <authorList>
            <person name="Lin J."/>
        </authorList>
    </citation>
    <scope>NUCLEOTIDE SEQUENCE</scope>
</reference>
<gene>
    <name evidence="2" type="ORF">CB5_LOCUS23227</name>
</gene>
<dbReference type="AlphaFoldDB" id="A0A6V7QB19"/>
<accession>A0A6V7QB19</accession>
<feature type="region of interest" description="Disordered" evidence="1">
    <location>
        <begin position="1"/>
        <end position="25"/>
    </location>
</feature>
<dbReference type="EMBL" id="LR862134">
    <property type="protein sequence ID" value="CAD1840016.1"/>
    <property type="molecule type" value="Genomic_DNA"/>
</dbReference>
<sequence length="357" mass="39966">MSCTTSWCTTTTTTTTTTTISPSSSSSSSSSFLLHPFAHNSHAASHRRRRRRFPLLRCCALRRDDGGEVRDRLLPRLLLHDSLDAAGVDTRHARAAREGFQQQIGRLTAIDGATSIAVSKGADLGHAALHVAEEDDSLVSHSSVPLPVDAFVDRLDDLSMGFCSSAYMPPSSAAPADFLGNLERFLYVHKILKDLKYAFWPFQYDKSSSLFLRAVRTLNQTVGKSYSSSDNSVSSLEIASAKAAQHRLERGVWTNVRFGDMRRALAACERLILLHDDYRELRDYAVLLYHCGYYEDCLQCLTLYHASMEKESQSDPEDVEGEAVKNLVARLNLILADEGWSKQRTSTSYWNKIYEPW</sequence>
<proteinExistence type="predicted"/>
<dbReference type="PANTHER" id="PTHR31350:SF29">
    <property type="entry name" value="PROTEIN SIRB1 N-TERMINAL DOMAIN-CONTAINING PROTEIN"/>
    <property type="match status" value="1"/>
</dbReference>
<evidence type="ECO:0000256" key="1">
    <source>
        <dbReference type="SAM" id="MobiDB-lite"/>
    </source>
</evidence>
<evidence type="ECO:0000313" key="2">
    <source>
        <dbReference type="EMBL" id="CAD1840016.1"/>
    </source>
</evidence>
<protein>
    <submittedName>
        <fullName evidence="2">Uncharacterized protein</fullName>
    </submittedName>
</protein>
<organism evidence="2">
    <name type="scientific">Ananas comosus var. bracteatus</name>
    <name type="common">red pineapple</name>
    <dbReference type="NCBI Taxonomy" id="296719"/>
    <lineage>
        <taxon>Eukaryota</taxon>
        <taxon>Viridiplantae</taxon>
        <taxon>Streptophyta</taxon>
        <taxon>Embryophyta</taxon>
        <taxon>Tracheophyta</taxon>
        <taxon>Spermatophyta</taxon>
        <taxon>Magnoliopsida</taxon>
        <taxon>Liliopsida</taxon>
        <taxon>Poales</taxon>
        <taxon>Bromeliaceae</taxon>
        <taxon>Bromelioideae</taxon>
        <taxon>Ananas</taxon>
    </lineage>
</organism>
<name>A0A6V7QB19_ANACO</name>